<evidence type="ECO:0000256" key="2">
    <source>
        <dbReference type="SAM" id="SignalP"/>
    </source>
</evidence>
<dbReference type="InterPro" id="IPR006626">
    <property type="entry name" value="PbH1"/>
</dbReference>
<evidence type="ECO:0000256" key="1">
    <source>
        <dbReference type="SAM" id="MobiDB-lite"/>
    </source>
</evidence>
<gene>
    <name evidence="6" type="ORF">H8S00_07235</name>
</gene>
<keyword evidence="2" id="KW-0732">Signal</keyword>
<keyword evidence="7" id="KW-1185">Reference proteome</keyword>
<feature type="compositionally biased region" description="Low complexity" evidence="1">
    <location>
        <begin position="951"/>
        <end position="962"/>
    </location>
</feature>
<feature type="region of interest" description="Disordered" evidence="1">
    <location>
        <begin position="921"/>
        <end position="993"/>
    </location>
</feature>
<dbReference type="Proteomes" id="UP000597877">
    <property type="component" value="Unassembled WGS sequence"/>
</dbReference>
<feature type="signal peptide" evidence="2">
    <location>
        <begin position="1"/>
        <end position="24"/>
    </location>
</feature>
<dbReference type="InterPro" id="IPR033801">
    <property type="entry name" value="CBM6-CBM35-CBM36-like_1"/>
</dbReference>
<organism evidence="6 7">
    <name type="scientific">Eubacterium segne</name>
    <dbReference type="NCBI Taxonomy" id="2763045"/>
    <lineage>
        <taxon>Bacteria</taxon>
        <taxon>Bacillati</taxon>
        <taxon>Bacillota</taxon>
        <taxon>Clostridia</taxon>
        <taxon>Eubacteriales</taxon>
        <taxon>Eubacteriaceae</taxon>
        <taxon>Eubacterium</taxon>
    </lineage>
</organism>
<dbReference type="Gene3D" id="2.160.20.10">
    <property type="entry name" value="Single-stranded right-handed beta-helix, Pectin lyase-like"/>
    <property type="match status" value="1"/>
</dbReference>
<feature type="chain" id="PRO_5047405668" evidence="2">
    <location>
        <begin position="25"/>
        <end position="1447"/>
    </location>
</feature>
<feature type="domain" description="CBM6/CBM35/CBM36-like 1" evidence="4">
    <location>
        <begin position="54"/>
        <end position="212"/>
    </location>
</feature>
<dbReference type="RefSeq" id="WP_186840318.1">
    <property type="nucleotide sequence ID" value="NZ_JACOOZ010000004.1"/>
</dbReference>
<dbReference type="Gene3D" id="2.60.40.10">
    <property type="entry name" value="Immunoglobulins"/>
    <property type="match status" value="3"/>
</dbReference>
<dbReference type="InterPro" id="IPR013783">
    <property type="entry name" value="Ig-like_fold"/>
</dbReference>
<comment type="caution">
    <text evidence="6">The sequence shown here is derived from an EMBL/GenBank/DDBJ whole genome shotgun (WGS) entry which is preliminary data.</text>
</comment>
<dbReference type="InterPro" id="IPR011050">
    <property type="entry name" value="Pectin_lyase_fold/virulence"/>
</dbReference>
<evidence type="ECO:0000259" key="3">
    <source>
        <dbReference type="Pfam" id="PF07705"/>
    </source>
</evidence>
<name>A0ABR7F2G2_9FIRM</name>
<dbReference type="InterPro" id="IPR012334">
    <property type="entry name" value="Pectin_lyas_fold"/>
</dbReference>
<dbReference type="Pfam" id="PF22815">
    <property type="entry name" value="CatAgl_D1"/>
    <property type="match status" value="1"/>
</dbReference>
<proteinExistence type="predicted"/>
<dbReference type="InterPro" id="IPR055149">
    <property type="entry name" value="Agl_cat_D2"/>
</dbReference>
<dbReference type="InterPro" id="IPR011635">
    <property type="entry name" value="CARDB"/>
</dbReference>
<feature type="domain" description="CARDB" evidence="3">
    <location>
        <begin position="800"/>
        <end position="915"/>
    </location>
</feature>
<sequence length="1447" mass="154696">MRRSIKKACALVLACAMTFQPVNGYFGSKQVNAVGVADKFEIPAASASGRVGAEMPYTRYDSTVATLGGGATLKTSVDWAKSNIATQASEQSYVALPSNGSYAEWTMNTTGSGVTMRFTMPDSSDGMGIKGSVDVYVNGTYAQTVNLNSYWMWQYFSGGSPSDTPGGTGCFAFDEVHFKLDKQLKEGDKIRIQSTGASGVEYGVDFLEIENVPNPIEQPDNSVNVEDYGAIPDDGIDDLDAIRAAVRDADANNMDVYFPEGTFHLSGMWNIGCSNMKITGAGMWYTNLQFTSSEAFGGGISGGNPNAGDGTSGDGYCKNLEFCNMYINSNLRSRYGENAVYKCFMDIFADGTVIHDVWEDHFECGFWFGDYNGALDYSDDVKVVNCRIRNNLADGVNFCQGTSNAAVYNCSIRNNGDDGLAMWNNTYMNAKDEKGNIFAYNTIDFVWRAGGIAIYGGDGHKIYNNYICDMFMASGIHLNTTFPGYKFGNTTGISFDNNILVRCGTNSDSWGEDLSAIDIKQDVKNVTFNNTQIYDSPFTAIRILDNNCSGITFNNTKIFGAGLSGQDITFSCNTHSPVAIREPAGTSVKFNGLEIAGIRPDKYANNAGQANTTWPYWTDRQTPQNIAGNSTVTVYDEDTTYIVPGYPNAVNGEQGGGIVNPLDGITGYDLIVTGLAWANADGSSVLKHGDKVQFTMQIKNDSNVDIPEGVTIPVKVTIDDTTSFKYTKFKSGLKAGATAAITLTSIWSATKGGHTVEAVVDDSNKLPDELDENNNTRTKKINVADTGSSTTVKRVTGGGDLVVTDITYGQDKIATGDKLQFTATVVNAGDTAIAAGTKIGVQFQIDGKAYPSPITWCDTYYSGLQPGESVQLTANGGNGSDGAYWTAEEGTHTVTAWVDDSGLISEVDESNNKTTISLKVPFGGTQYFDDPDSPDDFTGTGGGEEQPTKPTPTTVAPTQKPTEAPTQAPTVAPTQKPTEAPTTKAPEPTTKAPEVKYELSVQGLAWENASGLSELKEGDAVKFTALLYNNTGDDIPAGQAIGFKAVIDGSTTVKNEAYTGGLKAGETVKVTATTTWTAGYGGHTVVATATGDSQNSVTKKFNVGRKSANVTKVTGGYDLVVTDIEYDKNTVNAGDHLVFTATVMNAGDTDIPAGTVIGYQLHVDGNTSDIRWCVTYSSGLKAGASIKLTCNSGSNGINYWSATNGTHTVTAWVDDVNRLPNEVNENNNTTGITLVVPSAGLIENPDTPDDLDNIVIDPGKVTISSSVKIEGYQISTTLGGSRVVGSVEPTINNKAVKNWGFIYAVTKAGDASFDVSDDDMVVGTTSKYVTALESTPVGTAENVKFGSSDTATYFVRTTLFGANTAKEYSAQYKVRAYAELSDGTYVYSKVSSYSVYDIADTLYSNKMMNTITAHDYLYNNILKVVNPDYAQVDYNWGNTVADASEIE</sequence>
<evidence type="ECO:0000313" key="6">
    <source>
        <dbReference type="EMBL" id="MBC5667769.1"/>
    </source>
</evidence>
<feature type="domain" description="CARDB" evidence="3">
    <location>
        <begin position="669"/>
        <end position="779"/>
    </location>
</feature>
<reference evidence="6 7" key="1">
    <citation type="submission" date="2020-08" db="EMBL/GenBank/DDBJ databases">
        <title>Genome public.</title>
        <authorList>
            <person name="Liu C."/>
            <person name="Sun Q."/>
        </authorList>
    </citation>
    <scope>NUCLEOTIDE SEQUENCE [LARGE SCALE GENOMIC DNA]</scope>
    <source>
        <strain evidence="6 7">BX4</strain>
    </source>
</reference>
<dbReference type="Pfam" id="PF22816">
    <property type="entry name" value="CatAgl_D2"/>
    <property type="match status" value="1"/>
</dbReference>
<protein>
    <submittedName>
        <fullName evidence="6">Right-handed parallel beta-helix repeat-containing protein</fullName>
    </submittedName>
</protein>
<evidence type="ECO:0000259" key="4">
    <source>
        <dbReference type="Pfam" id="PF22815"/>
    </source>
</evidence>
<evidence type="ECO:0000259" key="5">
    <source>
        <dbReference type="Pfam" id="PF22816"/>
    </source>
</evidence>
<feature type="compositionally biased region" description="Low complexity" evidence="1">
    <location>
        <begin position="972"/>
        <end position="992"/>
    </location>
</feature>
<evidence type="ECO:0000313" key="7">
    <source>
        <dbReference type="Proteomes" id="UP000597877"/>
    </source>
</evidence>
<feature type="domain" description="CARDB" evidence="3">
    <location>
        <begin position="1118"/>
        <end position="1229"/>
    </location>
</feature>
<dbReference type="EMBL" id="JACOOZ010000004">
    <property type="protein sequence ID" value="MBC5667769.1"/>
    <property type="molecule type" value="Genomic_DNA"/>
</dbReference>
<dbReference type="Pfam" id="PF07705">
    <property type="entry name" value="CARDB"/>
    <property type="match status" value="3"/>
</dbReference>
<accession>A0ABR7F2G2</accession>
<dbReference type="SMART" id="SM00710">
    <property type="entry name" value="PbH1"/>
    <property type="match status" value="7"/>
</dbReference>
<dbReference type="SUPFAM" id="SSF51126">
    <property type="entry name" value="Pectin lyase-like"/>
    <property type="match status" value="1"/>
</dbReference>
<feature type="domain" description="Alpha-1,3-glucanase catalytic" evidence="5">
    <location>
        <begin position="248"/>
        <end position="514"/>
    </location>
</feature>